<gene>
    <name evidence="4" type="primary">Kv6ab</name>
    <name evidence="4" type="ORF">GTO93_0000480</name>
</gene>
<organism evidence="4 5">
    <name type="scientific">Polyodon spathula</name>
    <name type="common">North American paddlefish</name>
    <name type="synonym">Squalus spathula</name>
    <dbReference type="NCBI Taxonomy" id="7913"/>
    <lineage>
        <taxon>Eukaryota</taxon>
        <taxon>Metazoa</taxon>
        <taxon>Chordata</taxon>
        <taxon>Craniata</taxon>
        <taxon>Vertebrata</taxon>
        <taxon>Euteleostomi</taxon>
        <taxon>Actinopterygii</taxon>
        <taxon>Chondrostei</taxon>
        <taxon>Acipenseriformes</taxon>
        <taxon>Polyodontidae</taxon>
        <taxon>Polyodon</taxon>
    </lineage>
</organism>
<proteinExistence type="predicted"/>
<dbReference type="SMART" id="SM00406">
    <property type="entry name" value="IGv"/>
    <property type="match status" value="2"/>
</dbReference>
<protein>
    <submittedName>
        <fullName evidence="4">KV6AB protein</fullName>
    </submittedName>
</protein>
<dbReference type="InterPro" id="IPR003599">
    <property type="entry name" value="Ig_sub"/>
</dbReference>
<dbReference type="InterPro" id="IPR007110">
    <property type="entry name" value="Ig-like_dom"/>
</dbReference>
<dbReference type="Proteomes" id="UP001166093">
    <property type="component" value="Unassembled WGS sequence"/>
</dbReference>
<dbReference type="Gene3D" id="2.60.40.10">
    <property type="entry name" value="Immunoglobulins"/>
    <property type="match status" value="2"/>
</dbReference>
<keyword evidence="1" id="KW-0732">Signal</keyword>
<feature type="domain" description="Ig-like" evidence="3">
    <location>
        <begin position="1"/>
        <end position="62"/>
    </location>
</feature>
<dbReference type="InterPro" id="IPR013106">
    <property type="entry name" value="Ig_V-set"/>
</dbReference>
<dbReference type="SMART" id="SM00409">
    <property type="entry name" value="IG"/>
    <property type="match status" value="1"/>
</dbReference>
<evidence type="ECO:0000313" key="5">
    <source>
        <dbReference type="Proteomes" id="UP001166093"/>
    </source>
</evidence>
<dbReference type="PANTHER" id="PTHR23268:SF124">
    <property type="entry name" value="IG-LIKE DOMAIN-CONTAINING PROTEIN"/>
    <property type="match status" value="1"/>
</dbReference>
<dbReference type="PANTHER" id="PTHR23268">
    <property type="entry name" value="T-CELL RECEPTOR BETA CHAIN"/>
    <property type="match status" value="1"/>
</dbReference>
<dbReference type="SUPFAM" id="SSF48726">
    <property type="entry name" value="Immunoglobulin"/>
    <property type="match status" value="2"/>
</dbReference>
<evidence type="ECO:0000313" key="4">
    <source>
        <dbReference type="EMBL" id="MBN3278135.1"/>
    </source>
</evidence>
<dbReference type="InterPro" id="IPR036179">
    <property type="entry name" value="Ig-like_dom_sf"/>
</dbReference>
<keyword evidence="2" id="KW-0391">Immunity</keyword>
<dbReference type="Pfam" id="PF07686">
    <property type="entry name" value="V-set"/>
    <property type="match status" value="2"/>
</dbReference>
<keyword evidence="5" id="KW-1185">Reference proteome</keyword>
<sequence length="173" mass="19418">MYWYQQTRKGALDLIGYEFGTISHEEKFKERFQMSGKATEKGFLTISNITAEDSAVYFCAASIHNLNGIKIVQSPPSLFASPGHSAGLQCYHGDTNYDRMYWYQQTRKGALELIGYEFVTISHEDKFKERFQMSGKATEKGFLTISNITAEDSAVYICAASKHSAADPLSPLQ</sequence>
<feature type="non-terminal residue" evidence="4">
    <location>
        <position position="1"/>
    </location>
</feature>
<dbReference type="InterPro" id="IPR013783">
    <property type="entry name" value="Ig-like_fold"/>
</dbReference>
<feature type="non-terminal residue" evidence="4">
    <location>
        <position position="173"/>
    </location>
</feature>
<evidence type="ECO:0000259" key="3">
    <source>
        <dbReference type="PROSITE" id="PS50835"/>
    </source>
</evidence>
<accession>A0ABS2XUU0</accession>
<feature type="domain" description="Ig-like" evidence="3">
    <location>
        <begin position="69"/>
        <end position="170"/>
    </location>
</feature>
<evidence type="ECO:0000256" key="1">
    <source>
        <dbReference type="ARBA" id="ARBA00022729"/>
    </source>
</evidence>
<comment type="caution">
    <text evidence="4">The sequence shown here is derived from an EMBL/GenBank/DDBJ whole genome shotgun (WGS) entry which is preliminary data.</text>
</comment>
<dbReference type="InterPro" id="IPR050413">
    <property type="entry name" value="TCR_beta_variable"/>
</dbReference>
<dbReference type="PROSITE" id="PS50835">
    <property type="entry name" value="IG_LIKE"/>
    <property type="match status" value="2"/>
</dbReference>
<reference evidence="4" key="1">
    <citation type="journal article" date="2021" name="Cell">
        <title>Tracing the genetic footprints of vertebrate landing in non-teleost ray-finned fishes.</title>
        <authorList>
            <person name="Bi X."/>
            <person name="Wang K."/>
            <person name="Yang L."/>
            <person name="Pan H."/>
            <person name="Jiang H."/>
            <person name="Wei Q."/>
            <person name="Fang M."/>
            <person name="Yu H."/>
            <person name="Zhu C."/>
            <person name="Cai Y."/>
            <person name="He Y."/>
            <person name="Gan X."/>
            <person name="Zeng H."/>
            <person name="Yu D."/>
            <person name="Zhu Y."/>
            <person name="Jiang H."/>
            <person name="Qiu Q."/>
            <person name="Yang H."/>
            <person name="Zhang Y.E."/>
            <person name="Wang W."/>
            <person name="Zhu M."/>
            <person name="He S."/>
            <person name="Zhang G."/>
        </authorList>
    </citation>
    <scope>NUCLEOTIDE SEQUENCE</scope>
    <source>
        <strain evidence="4">Pddl_001</strain>
    </source>
</reference>
<dbReference type="EMBL" id="JAAWVQ010077422">
    <property type="protein sequence ID" value="MBN3278135.1"/>
    <property type="molecule type" value="Genomic_DNA"/>
</dbReference>
<name>A0ABS2XUU0_POLSP</name>
<evidence type="ECO:0000256" key="2">
    <source>
        <dbReference type="ARBA" id="ARBA00022859"/>
    </source>
</evidence>